<evidence type="ECO:0000259" key="16">
    <source>
        <dbReference type="PROSITE" id="PS51203"/>
    </source>
</evidence>
<evidence type="ECO:0000256" key="5">
    <source>
        <dbReference type="ARBA" id="ARBA00022490"/>
    </source>
</evidence>
<protein>
    <recommendedName>
        <fullName evidence="4">Nuclear migration protein nudC</fullName>
    </recommendedName>
    <alternativeName>
        <fullName evidence="13">Nuclear distribution protein C homolog</fullName>
    </alternativeName>
</protein>
<dbReference type="AlphaFoldDB" id="A0A2S2PVR4"/>
<feature type="domain" description="CS" evidence="16">
    <location>
        <begin position="161"/>
        <end position="252"/>
    </location>
</feature>
<feature type="compositionally biased region" description="Basic and acidic residues" evidence="15">
    <location>
        <begin position="110"/>
        <end position="125"/>
    </location>
</feature>
<dbReference type="OrthoDB" id="416217at2759"/>
<name>A0A2S2PVR4_9HEMI</name>
<evidence type="ECO:0000256" key="13">
    <source>
        <dbReference type="ARBA" id="ARBA00030427"/>
    </source>
</evidence>
<comment type="similarity">
    <text evidence="3">Belongs to the nudC family.</text>
</comment>
<dbReference type="RefSeq" id="XP_025420690.1">
    <property type="nucleotide sequence ID" value="XM_025564905.1"/>
</dbReference>
<reference evidence="17" key="1">
    <citation type="submission" date="2018-04" db="EMBL/GenBank/DDBJ databases">
        <title>Transcriptome assembly of Sipha flava.</title>
        <authorList>
            <person name="Scully E.D."/>
            <person name="Geib S.M."/>
            <person name="Palmer N.A."/>
            <person name="Koch K."/>
            <person name="Bradshaw J."/>
            <person name="Heng-Moss T."/>
            <person name="Sarath G."/>
        </authorList>
    </citation>
    <scope>NUCLEOTIDE SEQUENCE</scope>
</reference>
<dbReference type="GO" id="GO:0051082">
    <property type="term" value="F:unfolded protein binding"/>
    <property type="evidence" value="ECO:0007669"/>
    <property type="project" value="TreeGrafter"/>
</dbReference>
<evidence type="ECO:0000313" key="19">
    <source>
        <dbReference type="RefSeq" id="XP_025420690.1"/>
    </source>
</evidence>
<evidence type="ECO:0000256" key="2">
    <source>
        <dbReference type="ARBA" id="ARBA00004214"/>
    </source>
</evidence>
<dbReference type="InterPro" id="IPR025934">
    <property type="entry name" value="NudC_N_dom"/>
</dbReference>
<keyword evidence="18" id="KW-1185">Reference proteome</keyword>
<evidence type="ECO:0000256" key="4">
    <source>
        <dbReference type="ARBA" id="ARBA00017641"/>
    </source>
</evidence>
<keyword evidence="10" id="KW-0175">Coiled coil</keyword>
<dbReference type="GO" id="GO:0005874">
    <property type="term" value="C:microtubule"/>
    <property type="evidence" value="ECO:0007669"/>
    <property type="project" value="UniProtKB-KW"/>
</dbReference>
<keyword evidence="11" id="KW-0206">Cytoskeleton</keyword>
<dbReference type="CDD" id="cd06492">
    <property type="entry name" value="p23_mNUDC_like"/>
    <property type="match status" value="1"/>
</dbReference>
<evidence type="ECO:0000313" key="18">
    <source>
        <dbReference type="Proteomes" id="UP000694846"/>
    </source>
</evidence>
<dbReference type="PANTHER" id="PTHR12356">
    <property type="entry name" value="NUCLEAR MOVEMENT PROTEIN NUDC"/>
    <property type="match status" value="1"/>
</dbReference>
<dbReference type="GO" id="GO:0030496">
    <property type="term" value="C:midbody"/>
    <property type="evidence" value="ECO:0007669"/>
    <property type="project" value="UniProtKB-SubCell"/>
</dbReference>
<evidence type="ECO:0000256" key="7">
    <source>
        <dbReference type="ARBA" id="ARBA00022618"/>
    </source>
</evidence>
<evidence type="ECO:0000256" key="11">
    <source>
        <dbReference type="ARBA" id="ARBA00023212"/>
    </source>
</evidence>
<evidence type="ECO:0000256" key="14">
    <source>
        <dbReference type="ARBA" id="ARBA00046142"/>
    </source>
</evidence>
<proteinExistence type="inferred from homology"/>
<dbReference type="SUPFAM" id="SSF49764">
    <property type="entry name" value="HSP20-like chaperones"/>
    <property type="match status" value="1"/>
</dbReference>
<organism evidence="17">
    <name type="scientific">Sipha flava</name>
    <name type="common">yellow sugarcane aphid</name>
    <dbReference type="NCBI Taxonomy" id="143950"/>
    <lineage>
        <taxon>Eukaryota</taxon>
        <taxon>Metazoa</taxon>
        <taxon>Ecdysozoa</taxon>
        <taxon>Arthropoda</taxon>
        <taxon>Hexapoda</taxon>
        <taxon>Insecta</taxon>
        <taxon>Pterygota</taxon>
        <taxon>Neoptera</taxon>
        <taxon>Paraneoptera</taxon>
        <taxon>Hemiptera</taxon>
        <taxon>Sternorrhyncha</taxon>
        <taxon>Aphidomorpha</taxon>
        <taxon>Aphidoidea</taxon>
        <taxon>Aphididae</taxon>
        <taxon>Sipha</taxon>
    </lineage>
</organism>
<keyword evidence="7" id="KW-0132">Cell division</keyword>
<dbReference type="InterPro" id="IPR007052">
    <property type="entry name" value="CS_dom"/>
</dbReference>
<dbReference type="PROSITE" id="PS51203">
    <property type="entry name" value="CS"/>
    <property type="match status" value="1"/>
</dbReference>
<keyword evidence="6" id="KW-0597">Phosphoprotein</keyword>
<dbReference type="Pfam" id="PF16273">
    <property type="entry name" value="NuDC"/>
    <property type="match status" value="1"/>
</dbReference>
<keyword evidence="12" id="KW-0131">Cell cycle</keyword>
<keyword evidence="9" id="KW-0498">Mitosis</keyword>
<dbReference type="PANTHER" id="PTHR12356:SF3">
    <property type="entry name" value="NUCLEAR MIGRATION PROTEIN NUDC"/>
    <property type="match status" value="1"/>
</dbReference>
<dbReference type="Pfam" id="PF14050">
    <property type="entry name" value="Nudc_N"/>
    <property type="match status" value="1"/>
</dbReference>
<dbReference type="FunFam" id="2.60.40.790:FF:000001">
    <property type="entry name" value="Nuclear migration protein nudC"/>
    <property type="match status" value="1"/>
</dbReference>
<dbReference type="Proteomes" id="UP000694846">
    <property type="component" value="Unplaced"/>
</dbReference>
<dbReference type="InterPro" id="IPR032572">
    <property type="entry name" value="NuDC"/>
</dbReference>
<sequence>MSNANEEKFDAMLLALAQQHEKGVEQLLDTFFSFLGRKTDYFIGSPDEKASERMLLSVFNKHRDIALKQKRAEDEKRKQEALKRLQKSKEEKELETKPKLKELTDEEADQLQKELDMKKNVKDVDPLLSGETTNEVSQPIEEDDDDPKETGKLKPNAGNGCDLPNYRWTQTLSDVELKIPSKAAFKLRPRDVIVNLKKKHIYVGIKGQPPILDDELQHEIKLEETTWLLEDGKTFLINIEKVNKMEWWSKLVVSDQEISTKKINPEPSKLSDLEGETRSMVEKMMYDQQQRNMGLPTSDEQKKQNVLQKFMEQHPEMDFSKCKFN</sequence>
<evidence type="ECO:0000256" key="3">
    <source>
        <dbReference type="ARBA" id="ARBA00010513"/>
    </source>
</evidence>
<evidence type="ECO:0000256" key="12">
    <source>
        <dbReference type="ARBA" id="ARBA00023306"/>
    </source>
</evidence>
<dbReference type="GO" id="GO:0006457">
    <property type="term" value="P:protein folding"/>
    <property type="evidence" value="ECO:0007669"/>
    <property type="project" value="TreeGrafter"/>
</dbReference>
<evidence type="ECO:0000256" key="8">
    <source>
        <dbReference type="ARBA" id="ARBA00022701"/>
    </source>
</evidence>
<reference evidence="19" key="2">
    <citation type="submission" date="2025-04" db="UniProtKB">
        <authorList>
            <consortium name="RefSeq"/>
        </authorList>
    </citation>
    <scope>IDENTIFICATION</scope>
    <source>
        <tissue evidence="19">Whole body</tissue>
    </source>
</reference>
<feature type="region of interest" description="Disordered" evidence="15">
    <location>
        <begin position="70"/>
        <end position="161"/>
    </location>
</feature>
<gene>
    <name evidence="17" type="primary">Nudc</name>
    <name evidence="19" type="synonym">LOC112690809</name>
    <name evidence="17" type="ORF">g.11369</name>
</gene>
<comment type="subcellular location">
    <subcellularLocation>
        <location evidence="1">Cytoplasm</location>
        <location evidence="1">Cytoskeleton</location>
        <location evidence="1">Spindle</location>
    </subcellularLocation>
    <subcellularLocation>
        <location evidence="2">Midbody</location>
    </subcellularLocation>
</comment>
<dbReference type="GO" id="GO:0005819">
    <property type="term" value="C:spindle"/>
    <property type="evidence" value="ECO:0007669"/>
    <property type="project" value="UniProtKB-SubCell"/>
</dbReference>
<accession>A0A2S2PVR4</accession>
<keyword evidence="5" id="KW-0963">Cytoplasm</keyword>
<dbReference type="InterPro" id="IPR008978">
    <property type="entry name" value="HSP20-like_chaperone"/>
</dbReference>
<comment type="function">
    <text evidence="14">Plays a role in neurogenesis and neuronal migration. Necessary for correct formation of mitotic spindles and chromosome separation during mitosis. Necessary for cytokinesis and cell proliferation.</text>
</comment>
<evidence type="ECO:0000256" key="10">
    <source>
        <dbReference type="ARBA" id="ARBA00023054"/>
    </source>
</evidence>
<dbReference type="Pfam" id="PF04969">
    <property type="entry name" value="CS"/>
    <property type="match status" value="1"/>
</dbReference>
<evidence type="ECO:0000256" key="15">
    <source>
        <dbReference type="SAM" id="MobiDB-lite"/>
    </source>
</evidence>
<evidence type="ECO:0000256" key="6">
    <source>
        <dbReference type="ARBA" id="ARBA00022553"/>
    </source>
</evidence>
<evidence type="ECO:0000313" key="17">
    <source>
        <dbReference type="EMBL" id="MBY69434.1"/>
    </source>
</evidence>
<dbReference type="GO" id="GO:0051301">
    <property type="term" value="P:cell division"/>
    <property type="evidence" value="ECO:0007669"/>
    <property type="project" value="UniProtKB-KW"/>
</dbReference>
<evidence type="ECO:0000256" key="1">
    <source>
        <dbReference type="ARBA" id="ARBA00004186"/>
    </source>
</evidence>
<feature type="compositionally biased region" description="Basic and acidic residues" evidence="15">
    <location>
        <begin position="70"/>
        <end position="103"/>
    </location>
</feature>
<dbReference type="InterPro" id="IPR037898">
    <property type="entry name" value="NudC_fam"/>
</dbReference>
<keyword evidence="8" id="KW-0493">Microtubule</keyword>
<dbReference type="EMBL" id="GGMS01000231">
    <property type="protein sequence ID" value="MBY69434.1"/>
    <property type="molecule type" value="Transcribed_RNA"/>
</dbReference>
<dbReference type="Gene3D" id="2.60.40.790">
    <property type="match status" value="1"/>
</dbReference>
<evidence type="ECO:0000256" key="9">
    <source>
        <dbReference type="ARBA" id="ARBA00022776"/>
    </source>
</evidence>
<dbReference type="GO" id="GO:0005737">
    <property type="term" value="C:cytoplasm"/>
    <property type="evidence" value="ECO:0007669"/>
    <property type="project" value="TreeGrafter"/>
</dbReference>